<organism evidence="1 2">
    <name type="scientific">Macrolepiota fuliginosa MF-IS2</name>
    <dbReference type="NCBI Taxonomy" id="1400762"/>
    <lineage>
        <taxon>Eukaryota</taxon>
        <taxon>Fungi</taxon>
        <taxon>Dikarya</taxon>
        <taxon>Basidiomycota</taxon>
        <taxon>Agaricomycotina</taxon>
        <taxon>Agaricomycetes</taxon>
        <taxon>Agaricomycetidae</taxon>
        <taxon>Agaricales</taxon>
        <taxon>Agaricineae</taxon>
        <taxon>Agaricaceae</taxon>
        <taxon>Macrolepiota</taxon>
    </lineage>
</organism>
<proteinExistence type="predicted"/>
<dbReference type="AlphaFoldDB" id="A0A9P5X6R2"/>
<name>A0A9P5X6R2_9AGAR</name>
<dbReference type="EMBL" id="MU151294">
    <property type="protein sequence ID" value="KAF9445547.1"/>
    <property type="molecule type" value="Genomic_DNA"/>
</dbReference>
<sequence length="477" mass="54420">MSVVIYLLANNIELYLHDSFENILRHHNIPTKSQWPSDHDIQILVKASNGLFIYATTALRIVARAGSLEEVLHAVCATTFDDECNSPIAELDAIYVLIMWHIPPIVLPNVLLLCFILCTTYSYASFREPRPYAMLYSNILTLSEIEFWVVCNHLSAVLHVYNHSNSLDSTQLGDTSHPLATIEKWMVCVLGGSLQFYHKSFCDFITDPTRSGTFCATSPPTVNAYYKCSLEIVLKCEESYSLQGSGEVYPSFQFLAYILNAMNQEPASAPDSACPLSWPHVNELANFALETQVHCWVFSNCFDAGGWDMIEHYFLQCFARVNFRKSLQNPGTLYAGNSDLNWGCNGYLKIIHGTRLFRVPQDEFQTKFNVAKFKVVIKRWKECGIVQPYYPNLTSRFKSLISKKSQGNFISGLYRMGHGTKSIFWYWEINLKGGYYQEFQAADLDEGDRVYRDERFDLWPTTPLQPDWAQLVGTGTE</sequence>
<dbReference type="OrthoDB" id="3262196at2759"/>
<keyword evidence="2" id="KW-1185">Reference proteome</keyword>
<reference evidence="1" key="1">
    <citation type="submission" date="2020-11" db="EMBL/GenBank/DDBJ databases">
        <authorList>
            <consortium name="DOE Joint Genome Institute"/>
            <person name="Ahrendt S."/>
            <person name="Riley R."/>
            <person name="Andreopoulos W."/>
            <person name="Labutti K."/>
            <person name="Pangilinan J."/>
            <person name="Ruiz-Duenas F.J."/>
            <person name="Barrasa J.M."/>
            <person name="Sanchez-Garcia M."/>
            <person name="Camarero S."/>
            <person name="Miyauchi S."/>
            <person name="Serrano A."/>
            <person name="Linde D."/>
            <person name="Babiker R."/>
            <person name="Drula E."/>
            <person name="Ayuso-Fernandez I."/>
            <person name="Pacheco R."/>
            <person name="Padilla G."/>
            <person name="Ferreira P."/>
            <person name="Barriuso J."/>
            <person name="Kellner H."/>
            <person name="Castanera R."/>
            <person name="Alfaro M."/>
            <person name="Ramirez L."/>
            <person name="Pisabarro A.G."/>
            <person name="Kuo A."/>
            <person name="Tritt A."/>
            <person name="Lipzen A."/>
            <person name="He G."/>
            <person name="Yan M."/>
            <person name="Ng V."/>
            <person name="Cullen D."/>
            <person name="Martin F."/>
            <person name="Rosso M.-N."/>
            <person name="Henrissat B."/>
            <person name="Hibbett D."/>
            <person name="Martinez A.T."/>
            <person name="Grigoriev I.V."/>
        </authorList>
    </citation>
    <scope>NUCLEOTIDE SEQUENCE</scope>
    <source>
        <strain evidence="1">MF-IS2</strain>
    </source>
</reference>
<evidence type="ECO:0000313" key="1">
    <source>
        <dbReference type="EMBL" id="KAF9445547.1"/>
    </source>
</evidence>
<comment type="caution">
    <text evidence="1">The sequence shown here is derived from an EMBL/GenBank/DDBJ whole genome shotgun (WGS) entry which is preliminary data.</text>
</comment>
<gene>
    <name evidence="1" type="ORF">P691DRAFT_762386</name>
</gene>
<accession>A0A9P5X6R2</accession>
<dbReference type="Proteomes" id="UP000807342">
    <property type="component" value="Unassembled WGS sequence"/>
</dbReference>
<protein>
    <submittedName>
        <fullName evidence="1">Uncharacterized protein</fullName>
    </submittedName>
</protein>
<evidence type="ECO:0000313" key="2">
    <source>
        <dbReference type="Proteomes" id="UP000807342"/>
    </source>
</evidence>